<feature type="signal peptide" evidence="2">
    <location>
        <begin position="1"/>
        <end position="16"/>
    </location>
</feature>
<feature type="chain" id="PRO_5013985410" description="Hydrophobin" evidence="2">
    <location>
        <begin position="17"/>
        <end position="117"/>
    </location>
</feature>
<organism evidence="3 4">
    <name type="scientific">Fonsecaea pedrosoi CBS 271.37</name>
    <dbReference type="NCBI Taxonomy" id="1442368"/>
    <lineage>
        <taxon>Eukaryota</taxon>
        <taxon>Fungi</taxon>
        <taxon>Dikarya</taxon>
        <taxon>Ascomycota</taxon>
        <taxon>Pezizomycotina</taxon>
        <taxon>Eurotiomycetes</taxon>
        <taxon>Chaetothyriomycetidae</taxon>
        <taxon>Chaetothyriales</taxon>
        <taxon>Herpotrichiellaceae</taxon>
        <taxon>Fonsecaea</taxon>
    </lineage>
</organism>
<evidence type="ECO:0000313" key="3">
    <source>
        <dbReference type="EMBL" id="KIW85508.1"/>
    </source>
</evidence>
<comment type="subcellular location">
    <subcellularLocation>
        <location evidence="2">Secreted</location>
        <location evidence="2">Cell wall</location>
    </subcellularLocation>
</comment>
<proteinExistence type="inferred from homology"/>
<dbReference type="SMART" id="SM00075">
    <property type="entry name" value="HYDRO"/>
    <property type="match status" value="1"/>
</dbReference>
<dbReference type="InterPro" id="IPR001338">
    <property type="entry name" value="Class_I_Hydrophobin"/>
</dbReference>
<keyword evidence="1 2" id="KW-1015">Disulfide bond</keyword>
<keyword evidence="2" id="KW-0732">Signal</keyword>
<comment type="similarity">
    <text evidence="2">Belongs to the fungal hydrophobin family.</text>
</comment>
<name>A0A0D2GX04_9EURO</name>
<dbReference type="HOGENOM" id="CLU_164195_0_0_1"/>
<gene>
    <name evidence="3" type="ORF">Z517_00899</name>
</gene>
<sequence length="117" mass="11533">MYTLILVTLAATGVFAGVPMKARGMDSGSELTVDQAANQCGNGQVISCCNTSTSSGDVGGLLSGSLNGLLGGSCSPIPVNVLGVQVPLQQACGNNQAACCTGDQTGLVNVQCTPIGL</sequence>
<dbReference type="GO" id="GO:0009277">
    <property type="term" value="C:fungal-type cell wall"/>
    <property type="evidence" value="ECO:0007669"/>
    <property type="project" value="InterPro"/>
</dbReference>
<reference evidence="3 4" key="1">
    <citation type="submission" date="2015-01" db="EMBL/GenBank/DDBJ databases">
        <title>The Genome Sequence of Fonsecaea pedrosoi CBS 271.37.</title>
        <authorList>
            <consortium name="The Broad Institute Genomics Platform"/>
            <person name="Cuomo C."/>
            <person name="de Hoog S."/>
            <person name="Gorbushina A."/>
            <person name="Stielow B."/>
            <person name="Teixiera M."/>
            <person name="Abouelleil A."/>
            <person name="Chapman S.B."/>
            <person name="Priest M."/>
            <person name="Young S.K."/>
            <person name="Wortman J."/>
            <person name="Nusbaum C."/>
            <person name="Birren B."/>
        </authorList>
    </citation>
    <scope>NUCLEOTIDE SEQUENCE [LARGE SCALE GENOMIC DNA]</scope>
    <source>
        <strain evidence="3 4">CBS 271.37</strain>
    </source>
</reference>
<evidence type="ECO:0000313" key="4">
    <source>
        <dbReference type="Proteomes" id="UP000053029"/>
    </source>
</evidence>
<protein>
    <recommendedName>
        <fullName evidence="2">Hydrophobin</fullName>
    </recommendedName>
</protein>
<evidence type="ECO:0000256" key="1">
    <source>
        <dbReference type="ARBA" id="ARBA00023157"/>
    </source>
</evidence>
<keyword evidence="2" id="KW-0964">Secreted</keyword>
<dbReference type="Proteomes" id="UP000053029">
    <property type="component" value="Unassembled WGS sequence"/>
</dbReference>
<keyword evidence="4" id="KW-1185">Reference proteome</keyword>
<dbReference type="GO" id="GO:0005199">
    <property type="term" value="F:structural constituent of cell wall"/>
    <property type="evidence" value="ECO:0007669"/>
    <property type="project" value="InterPro"/>
</dbReference>
<keyword evidence="2" id="KW-0134">Cell wall</keyword>
<dbReference type="EMBL" id="KN846969">
    <property type="protein sequence ID" value="KIW85508.1"/>
    <property type="molecule type" value="Genomic_DNA"/>
</dbReference>
<evidence type="ECO:0000256" key="2">
    <source>
        <dbReference type="RuleBase" id="RU365009"/>
    </source>
</evidence>
<dbReference type="OrthoDB" id="4225815at2759"/>
<dbReference type="CDD" id="cd23507">
    <property type="entry name" value="hydrophobin_I"/>
    <property type="match status" value="1"/>
</dbReference>
<accession>A0A0D2GX04</accession>
<dbReference type="VEuPathDB" id="FungiDB:Z517_00899"/>
<dbReference type="Pfam" id="PF01185">
    <property type="entry name" value="Hydrophobin"/>
    <property type="match status" value="1"/>
</dbReference>
<dbReference type="AlphaFoldDB" id="A0A0D2GX04"/>
<dbReference type="GeneID" id="25300389"/>
<dbReference type="RefSeq" id="XP_013289316.1">
    <property type="nucleotide sequence ID" value="XM_013433862.1"/>
</dbReference>